<organism evidence="2 3">
    <name type="scientific">Coffea arabica</name>
    <name type="common">Arabian coffee</name>
    <dbReference type="NCBI Taxonomy" id="13443"/>
    <lineage>
        <taxon>Eukaryota</taxon>
        <taxon>Viridiplantae</taxon>
        <taxon>Streptophyta</taxon>
        <taxon>Embryophyta</taxon>
        <taxon>Tracheophyta</taxon>
        <taxon>Spermatophyta</taxon>
        <taxon>Magnoliopsida</taxon>
        <taxon>eudicotyledons</taxon>
        <taxon>Gunneridae</taxon>
        <taxon>Pentapetalae</taxon>
        <taxon>asterids</taxon>
        <taxon>lamiids</taxon>
        <taxon>Gentianales</taxon>
        <taxon>Rubiaceae</taxon>
        <taxon>Ixoroideae</taxon>
        <taxon>Gardenieae complex</taxon>
        <taxon>Bertiereae - Coffeeae clade</taxon>
        <taxon>Coffeeae</taxon>
        <taxon>Coffea</taxon>
    </lineage>
</organism>
<dbReference type="SUPFAM" id="SSF52047">
    <property type="entry name" value="RNI-like"/>
    <property type="match status" value="1"/>
</dbReference>
<keyword evidence="2" id="KW-1185">Reference proteome</keyword>
<name>A0ABM4UEY5_COFAR</name>
<evidence type="ECO:0000313" key="2">
    <source>
        <dbReference type="Proteomes" id="UP001652660"/>
    </source>
</evidence>
<feature type="domain" description="F-box/LRR-repeat protein 15/At3g58940/PEG3-like LRR" evidence="1">
    <location>
        <begin position="106"/>
        <end position="186"/>
    </location>
</feature>
<gene>
    <name evidence="3" type="primary">LOC140007053</name>
</gene>
<proteinExistence type="predicted"/>
<dbReference type="InterPro" id="IPR050232">
    <property type="entry name" value="FBL13/AtMIF1-like"/>
</dbReference>
<dbReference type="InterPro" id="IPR055411">
    <property type="entry name" value="LRR_FXL15/At3g58940/PEG3-like"/>
</dbReference>
<dbReference type="Pfam" id="PF24758">
    <property type="entry name" value="LRR_At5g56370"/>
    <property type="match status" value="1"/>
</dbReference>
<reference evidence="2" key="1">
    <citation type="journal article" date="2025" name="Foods">
        <title>Unveiling the Microbial Signatures of Arabica Coffee Cherries: Insights into Ripeness Specific Diversity, Functional Traits, and Implications for Quality and Safety.</title>
        <authorList>
            <consortium name="RefSeq"/>
            <person name="Tenea G.N."/>
            <person name="Cifuentes V."/>
            <person name="Reyes P."/>
            <person name="Cevallos-Vallejos M."/>
        </authorList>
    </citation>
    <scope>NUCLEOTIDE SEQUENCE [LARGE SCALE GENOMIC DNA]</scope>
</reference>
<evidence type="ECO:0000259" key="1">
    <source>
        <dbReference type="Pfam" id="PF24758"/>
    </source>
</evidence>
<evidence type="ECO:0000313" key="3">
    <source>
        <dbReference type="RefSeq" id="XP_071905850.1"/>
    </source>
</evidence>
<dbReference type="RefSeq" id="XP_071905850.1">
    <property type="nucleotide sequence ID" value="XM_072049749.1"/>
</dbReference>
<dbReference type="PANTHER" id="PTHR31900:SF34">
    <property type="entry name" value="EMB|CAB62440.1-RELATED"/>
    <property type="match status" value="1"/>
</dbReference>
<reference evidence="3" key="2">
    <citation type="submission" date="2025-08" db="UniProtKB">
        <authorList>
            <consortium name="RefSeq"/>
        </authorList>
    </citation>
    <scope>IDENTIFICATION</scope>
    <source>
        <tissue evidence="3">Leaves</tissue>
    </source>
</reference>
<protein>
    <submittedName>
        <fullName evidence="3">F-box protein At4g22280-like</fullName>
    </submittedName>
</protein>
<dbReference type="Proteomes" id="UP001652660">
    <property type="component" value="Chromosome 1e"/>
</dbReference>
<dbReference type="PANTHER" id="PTHR31900">
    <property type="entry name" value="F-BOX/RNI SUPERFAMILY PROTEIN-RELATED"/>
    <property type="match status" value="1"/>
</dbReference>
<sequence length="269" mass="30259">MSFVDTKDAAATCVLSTRWRNLFSWWKDFRWRIPVLHLNINGPPDPVLALDDSDGEFSESLSIGYKVILQRNRSPIRKLSVCAEDRLVERFQMALEFFISAALQFDVQELDIVVSHSATGRLFPIEIFICKTLVTVKLSWQVNLLVPSSVFLPNLKVLHLTGPVGLIDENYFPRLIRGCPSLEELLDLPVVLGGKLINFISMLLNLLGRMQVVKPLFLSENILKDIVRSFILDITSCSHASSLLFAAVGHFCIQALVLEASDYDIADIL</sequence>
<accession>A0ABM4UEY5</accession>
<dbReference type="GeneID" id="140007053"/>